<evidence type="ECO:0000256" key="4">
    <source>
        <dbReference type="RuleBase" id="RU362125"/>
    </source>
</evidence>
<dbReference type="GO" id="GO:0003995">
    <property type="term" value="F:acyl-CoA dehydrogenase activity"/>
    <property type="evidence" value="ECO:0007669"/>
    <property type="project" value="TreeGrafter"/>
</dbReference>
<proteinExistence type="inferred from homology"/>
<dbReference type="InterPro" id="IPR009100">
    <property type="entry name" value="AcylCoA_DH/oxidase_NM_dom_sf"/>
</dbReference>
<reference evidence="8 9" key="1">
    <citation type="submission" date="2018-03" db="EMBL/GenBank/DDBJ databases">
        <title>Draft Genome Sequences of the Obligatory Marine Myxobacteria Enhygromyxa salina SWB007.</title>
        <authorList>
            <person name="Poehlein A."/>
            <person name="Moghaddam J.A."/>
            <person name="Harms H."/>
            <person name="Alanjari M."/>
            <person name="Koenig G.M."/>
            <person name="Daniel R."/>
            <person name="Schaeberle T.F."/>
        </authorList>
    </citation>
    <scope>NUCLEOTIDE SEQUENCE [LARGE SCALE GENOMIC DNA]</scope>
    <source>
        <strain evidence="8 9">SWB007</strain>
    </source>
</reference>
<organism evidence="8 9">
    <name type="scientific">Enhygromyxa salina</name>
    <dbReference type="NCBI Taxonomy" id="215803"/>
    <lineage>
        <taxon>Bacteria</taxon>
        <taxon>Pseudomonadati</taxon>
        <taxon>Myxococcota</taxon>
        <taxon>Polyangia</taxon>
        <taxon>Nannocystales</taxon>
        <taxon>Nannocystaceae</taxon>
        <taxon>Enhygromyxa</taxon>
    </lineage>
</organism>
<dbReference type="SUPFAM" id="SSF47203">
    <property type="entry name" value="Acyl-CoA dehydrogenase C-terminal domain-like"/>
    <property type="match status" value="1"/>
</dbReference>
<gene>
    <name evidence="8" type="primary">aidB</name>
    <name evidence="8" type="ORF">ENSA7_15720</name>
</gene>
<comment type="cofactor">
    <cofactor evidence="4">
        <name>FAD</name>
        <dbReference type="ChEBI" id="CHEBI:57692"/>
    </cofactor>
</comment>
<dbReference type="Gene3D" id="1.20.140.10">
    <property type="entry name" value="Butyryl-CoA Dehydrogenase, subunit A, domain 3"/>
    <property type="match status" value="1"/>
</dbReference>
<dbReference type="Pfam" id="PF18158">
    <property type="entry name" value="AidB_N"/>
    <property type="match status" value="1"/>
</dbReference>
<name>A0A2S9YUJ2_9BACT</name>
<keyword evidence="2 4" id="KW-0285">Flavoprotein</keyword>
<dbReference type="Gene3D" id="2.40.110.20">
    <property type="match status" value="1"/>
</dbReference>
<dbReference type="InterPro" id="IPR009075">
    <property type="entry name" value="AcylCo_DH/oxidase_C"/>
</dbReference>
<protein>
    <submittedName>
        <fullName evidence="8">Putative acyl-CoA dehydrogenase AidB</fullName>
        <ecNumber evidence="8">1.3.99.-</ecNumber>
    </submittedName>
</protein>
<evidence type="ECO:0000259" key="7">
    <source>
        <dbReference type="Pfam" id="PF18158"/>
    </source>
</evidence>
<comment type="similarity">
    <text evidence="1 4">Belongs to the acyl-CoA dehydrogenase family.</text>
</comment>
<evidence type="ECO:0000256" key="2">
    <source>
        <dbReference type="ARBA" id="ARBA00022630"/>
    </source>
</evidence>
<evidence type="ECO:0000256" key="1">
    <source>
        <dbReference type="ARBA" id="ARBA00009347"/>
    </source>
</evidence>
<dbReference type="InterPro" id="IPR041504">
    <property type="entry name" value="AidB_N"/>
</dbReference>
<dbReference type="PANTHER" id="PTHR42707">
    <property type="entry name" value="ACYL-COA DEHYDROGENASE"/>
    <property type="match status" value="1"/>
</dbReference>
<dbReference type="Proteomes" id="UP000238823">
    <property type="component" value="Unassembled WGS sequence"/>
</dbReference>
<evidence type="ECO:0000256" key="3">
    <source>
        <dbReference type="ARBA" id="ARBA00022827"/>
    </source>
</evidence>
<comment type="caution">
    <text evidence="8">The sequence shown here is derived from an EMBL/GenBank/DDBJ whole genome shotgun (WGS) entry which is preliminary data.</text>
</comment>
<evidence type="ECO:0000313" key="8">
    <source>
        <dbReference type="EMBL" id="PRQ08754.1"/>
    </source>
</evidence>
<evidence type="ECO:0000259" key="5">
    <source>
        <dbReference type="Pfam" id="PF00441"/>
    </source>
</evidence>
<dbReference type="EC" id="1.3.99.-" evidence="8"/>
<keyword evidence="4 8" id="KW-0560">Oxidoreductase</keyword>
<feature type="domain" description="Acyl-CoA oxidase/dehydrogenase middle" evidence="6">
    <location>
        <begin position="209"/>
        <end position="305"/>
    </location>
</feature>
<keyword evidence="3 4" id="KW-0274">FAD</keyword>
<dbReference type="Pfam" id="PF02770">
    <property type="entry name" value="Acyl-CoA_dh_M"/>
    <property type="match status" value="1"/>
</dbReference>
<dbReference type="Pfam" id="PF00441">
    <property type="entry name" value="Acyl-CoA_dh_1"/>
    <property type="match status" value="1"/>
</dbReference>
<dbReference type="EMBL" id="PVNL01000036">
    <property type="protein sequence ID" value="PRQ08754.1"/>
    <property type="molecule type" value="Genomic_DNA"/>
</dbReference>
<dbReference type="PANTHER" id="PTHR42707:SF3">
    <property type="entry name" value="ACYL-COA DEHYDROGENASE AIDB-RELATED"/>
    <property type="match status" value="1"/>
</dbReference>
<dbReference type="InterPro" id="IPR006091">
    <property type="entry name" value="Acyl-CoA_Oxase/DH_mid-dom"/>
</dbReference>
<accession>A0A2S9YUJ2</accession>
<feature type="domain" description="Adaptive response protein AidB N-terminal" evidence="7">
    <location>
        <begin position="41"/>
        <end position="195"/>
    </location>
</feature>
<evidence type="ECO:0000259" key="6">
    <source>
        <dbReference type="Pfam" id="PF02770"/>
    </source>
</evidence>
<dbReference type="SUPFAM" id="SSF56645">
    <property type="entry name" value="Acyl-CoA dehydrogenase NM domain-like"/>
    <property type="match status" value="1"/>
</dbReference>
<dbReference type="InterPro" id="IPR052904">
    <property type="entry name" value="Acyl-CoA_dehydrogenase-like"/>
</dbReference>
<dbReference type="InterPro" id="IPR036250">
    <property type="entry name" value="AcylCo_DH-like_C"/>
</dbReference>
<sequence length="578" mass="62792">MELLCAMFKPSSLGAPDRLGYSRAMAHLRPLTELPTHDVANQPPPFEGVNWWSSDVALREATVREGGGWAQSQLEAFGERVGSAEVTAWGFEANRNRPELLPFDRYGQRIDEVRYHPSYHALMTLAIEAGVHSVAWTSERGGHVAHAAFEFLMTQAEPGVCCPLSMTYAVVPALRHQSELAQAWVPKLTAKHYDPRACPAEHKLGVTMGMAMTEKQGGSDVRANTTKAHALGAGGPGAEYELVGHKWFCSAPMSDAFLTLAQAPGGLSCFLVPRWRPDGTRNRFFIQRLKDKLGDRANASSEIEYAGTWAQMLGEEGRGVPTIIEMVQHTRLDCVVSPAAMMRQSVANACWHAAHRGAFGKLLIDQPLMRAVLADLALESEAATALALRVARSFDDAGGDDPEPARLFSRLATPLAKYWLNKRAPELVYEAMECHGGAGFIEEGVMPRVFRQSPLSSIWEGSGNVICLDVLRAIGREPACVEALMTELRAGAGGDRRLDQFVAGIADRMTRPIEQRDARALCESLGLALQGSLLVRHGPSFVADAFCAGRLAGEGRCYGTLPAGVDIDALIERAHPMS</sequence>
<dbReference type="AlphaFoldDB" id="A0A2S9YUJ2"/>
<dbReference type="Gene3D" id="6.10.250.600">
    <property type="match status" value="1"/>
</dbReference>
<evidence type="ECO:0000313" key="9">
    <source>
        <dbReference type="Proteomes" id="UP000238823"/>
    </source>
</evidence>
<feature type="domain" description="Acyl-CoA dehydrogenase/oxidase C-terminal" evidence="5">
    <location>
        <begin position="317"/>
        <end position="474"/>
    </location>
</feature>